<feature type="domain" description="VTT" evidence="3">
    <location>
        <begin position="267"/>
        <end position="387"/>
    </location>
</feature>
<dbReference type="Proteomes" id="UP000198341">
    <property type="component" value="Chromosome 2"/>
</dbReference>
<protein>
    <recommendedName>
        <fullName evidence="3">VTT domain-containing protein</fullName>
    </recommendedName>
</protein>
<evidence type="ECO:0000256" key="1">
    <source>
        <dbReference type="SAM" id="MobiDB-lite"/>
    </source>
</evidence>
<dbReference type="InterPro" id="IPR053240">
    <property type="entry name" value="VTT_domain"/>
</dbReference>
<feature type="compositionally biased region" description="Low complexity" evidence="1">
    <location>
        <begin position="93"/>
        <end position="103"/>
    </location>
</feature>
<feature type="compositionally biased region" description="Basic and acidic residues" evidence="1">
    <location>
        <begin position="104"/>
        <end position="116"/>
    </location>
</feature>
<feature type="compositionally biased region" description="Basic and acidic residues" evidence="1">
    <location>
        <begin position="137"/>
        <end position="149"/>
    </location>
</feature>
<dbReference type="RefSeq" id="XP_007514588.1">
    <property type="nucleotide sequence ID" value="XM_007514526.1"/>
</dbReference>
<keyword evidence="2" id="KW-0812">Transmembrane</keyword>
<dbReference type="eggNOG" id="KOG3140">
    <property type="taxonomic scope" value="Eukaryota"/>
</dbReference>
<feature type="region of interest" description="Disordered" evidence="1">
    <location>
        <begin position="1"/>
        <end position="179"/>
    </location>
</feature>
<dbReference type="PANTHER" id="PTHR46826">
    <property type="match status" value="1"/>
</dbReference>
<feature type="transmembrane region" description="Helical" evidence="2">
    <location>
        <begin position="276"/>
        <end position="303"/>
    </location>
</feature>
<evidence type="ECO:0000313" key="5">
    <source>
        <dbReference type="Proteomes" id="UP000198341"/>
    </source>
</evidence>
<evidence type="ECO:0000313" key="4">
    <source>
        <dbReference type="EMBL" id="CCO14828.1"/>
    </source>
</evidence>
<evidence type="ECO:0000256" key="2">
    <source>
        <dbReference type="SAM" id="Phobius"/>
    </source>
</evidence>
<dbReference type="PANTHER" id="PTHR46826:SF1">
    <property type="entry name" value="TVP38_TMEM64 FAMILY MEMBRANE PROTEIN YDJX"/>
    <property type="match status" value="1"/>
</dbReference>
<feature type="transmembrane region" description="Helical" evidence="2">
    <location>
        <begin position="249"/>
        <end position="270"/>
    </location>
</feature>
<keyword evidence="2" id="KW-1133">Transmembrane helix</keyword>
<dbReference type="OrthoDB" id="166803at2759"/>
<reference evidence="4 5" key="1">
    <citation type="submission" date="2011-10" db="EMBL/GenBank/DDBJ databases">
        <authorList>
            <person name="Genoscope - CEA"/>
        </authorList>
    </citation>
    <scope>NUCLEOTIDE SEQUENCE [LARGE SCALE GENOMIC DNA]</scope>
    <source>
        <strain evidence="4 5">RCC 1105</strain>
    </source>
</reference>
<keyword evidence="2" id="KW-0472">Membrane</keyword>
<feature type="compositionally biased region" description="Basic residues" evidence="1">
    <location>
        <begin position="124"/>
        <end position="136"/>
    </location>
</feature>
<evidence type="ECO:0000259" key="3">
    <source>
        <dbReference type="Pfam" id="PF09335"/>
    </source>
</evidence>
<gene>
    <name evidence="4" type="ORF">Bathy02g04030</name>
</gene>
<dbReference type="EMBL" id="FO082277">
    <property type="protein sequence ID" value="CCO14828.1"/>
    <property type="molecule type" value="Genomic_DNA"/>
</dbReference>
<dbReference type="STRING" id="41875.K8EZX3"/>
<dbReference type="KEGG" id="bpg:Bathy02g04030"/>
<organism evidence="4 5">
    <name type="scientific">Bathycoccus prasinos</name>
    <dbReference type="NCBI Taxonomy" id="41875"/>
    <lineage>
        <taxon>Eukaryota</taxon>
        <taxon>Viridiplantae</taxon>
        <taxon>Chlorophyta</taxon>
        <taxon>Mamiellophyceae</taxon>
        <taxon>Mamiellales</taxon>
        <taxon>Bathycoccaceae</taxon>
        <taxon>Bathycoccus</taxon>
    </lineage>
</organism>
<dbReference type="InterPro" id="IPR032816">
    <property type="entry name" value="VTT_dom"/>
</dbReference>
<dbReference type="Pfam" id="PF09335">
    <property type="entry name" value="VTT_dom"/>
    <property type="match status" value="1"/>
</dbReference>
<dbReference type="GeneID" id="19017516"/>
<accession>K8EZX3</accession>
<dbReference type="AlphaFoldDB" id="K8EZX3"/>
<proteinExistence type="predicted"/>
<name>K8EZX3_9CHLO</name>
<sequence length="451" mass="48072">MSSISIPTMHGASFHASRSSSLKTSARKGCSFSNDALLKKRGRKSFARSRSTSSSRDGVVVTHASSSSPSSSFAKSKTLFWPGSRRQGRGRRTMTTTAILRTTETTKTEAIGRNESRSSSNSRSRSRSRRRIRRNKAIFDSRDEDKESATKAATTAAAVDSSPENQGNRNSSSSTSSPTELLKTLGAKDIVDASRDSIDDERDETNSKTTLVAFGCVLLGILASSVYFREPITEALFGYASYLDSLGPVNGPLLFGFGYFVLEMFAVPAFPLTMSAGALFGAFEGTLVVVSSATVAAVAAFLVSRYVARDSVKKLASEKFGEQYRKIDEAIGENGFGVVFMLRLSPLLPFSVSNYLYGLTSVSVLEYAPASFLGMIPGTAAYVASGDVARTISAGGGATVQQIGPALLALGLSALSAWYVGKIASNALCEDDENFCDTDTSATSFDKEEKK</sequence>
<feature type="transmembrane region" description="Helical" evidence="2">
    <location>
        <begin position="211"/>
        <end position="228"/>
    </location>
</feature>
<keyword evidence="5" id="KW-1185">Reference proteome</keyword>